<dbReference type="RefSeq" id="WP_274584750.1">
    <property type="nucleotide sequence ID" value="NZ_CP145811.1"/>
</dbReference>
<dbReference type="GO" id="GO:0032259">
    <property type="term" value="P:methylation"/>
    <property type="evidence" value="ECO:0007669"/>
    <property type="project" value="UniProtKB-KW"/>
</dbReference>
<dbReference type="PANTHER" id="PTHR11103">
    <property type="entry name" value="SLR1189 PROTEIN"/>
    <property type="match status" value="1"/>
</dbReference>
<sequence>MNPTVILDGGMGRELLRRGAPFRQPEWSALALTEAPDRVREIHLDFVRAGAQVLTANSYALVPFHIGSRFAAEAESLAALSGRLACEAAAAGRDVRVAASLPPLFGSYRPQHFRAAEAPALALPLIRGLAPYADIWLAETVSSLAEAHAWRQMLPQDGKPFWLSFTLNDDWPAGCVNLRSGESVAEAAAWAVQAGASALLFNCSRAEVMETALTAARAVLDGAASAMRLGAYANAFEPAQAGIHAANDGLDDLRADLSPQAYLDYVRRWLAAGADTVGGCCGISPAHIRVLAEAFGCPAGAIR</sequence>
<evidence type="ECO:0000313" key="7">
    <source>
        <dbReference type="Proteomes" id="UP001149607"/>
    </source>
</evidence>
<evidence type="ECO:0000256" key="1">
    <source>
        <dbReference type="ARBA" id="ARBA00022603"/>
    </source>
</evidence>
<evidence type="ECO:0000259" key="4">
    <source>
        <dbReference type="PROSITE" id="PS50970"/>
    </source>
</evidence>
<feature type="domain" description="Hcy-binding" evidence="4">
    <location>
        <begin position="1"/>
        <end position="295"/>
    </location>
</feature>
<protein>
    <submittedName>
        <fullName evidence="5">Homocysteine S-methyltransferase family protein</fullName>
    </submittedName>
</protein>
<accession>A0A9X4E3V2</accession>
<proteinExistence type="predicted"/>
<dbReference type="Gene3D" id="3.20.20.330">
    <property type="entry name" value="Homocysteine-binding-like domain"/>
    <property type="match status" value="1"/>
</dbReference>
<dbReference type="AlphaFoldDB" id="A0A9X4E3V2"/>
<dbReference type="InterPro" id="IPR036589">
    <property type="entry name" value="HCY_dom_sf"/>
</dbReference>
<evidence type="ECO:0000256" key="2">
    <source>
        <dbReference type="ARBA" id="ARBA00022679"/>
    </source>
</evidence>
<dbReference type="Pfam" id="PF02574">
    <property type="entry name" value="S-methyl_trans"/>
    <property type="match status" value="1"/>
</dbReference>
<keyword evidence="3" id="KW-0862">Zinc</keyword>
<dbReference type="PANTHER" id="PTHR11103:SF18">
    <property type="entry name" value="SLR1189 PROTEIN"/>
    <property type="match status" value="1"/>
</dbReference>
<dbReference type="SUPFAM" id="SSF82282">
    <property type="entry name" value="Homocysteine S-methyltransferase"/>
    <property type="match status" value="1"/>
</dbReference>
<keyword evidence="1 3" id="KW-0489">Methyltransferase</keyword>
<evidence type="ECO:0000313" key="5">
    <source>
        <dbReference type="EMBL" id="MDD9327496.1"/>
    </source>
</evidence>
<dbReference type="InterPro" id="IPR017226">
    <property type="entry name" value="BHMT-like"/>
</dbReference>
<dbReference type="EMBL" id="CP146598">
    <property type="protein sequence ID" value="WWY02663.1"/>
    <property type="molecule type" value="Genomic_DNA"/>
</dbReference>
<name>A0A9X4E3V2_9NEIS</name>
<dbReference type="PROSITE" id="PS50970">
    <property type="entry name" value="HCY"/>
    <property type="match status" value="1"/>
</dbReference>
<dbReference type="Proteomes" id="UP001149607">
    <property type="component" value="Chromosome"/>
</dbReference>
<feature type="binding site" evidence="3">
    <location>
        <position position="281"/>
    </location>
    <ligand>
        <name>Zn(2+)</name>
        <dbReference type="ChEBI" id="CHEBI:29105"/>
    </ligand>
</feature>
<dbReference type="PIRSF" id="PIRSF037505">
    <property type="entry name" value="Betaine_HMT"/>
    <property type="match status" value="1"/>
</dbReference>
<evidence type="ECO:0000313" key="6">
    <source>
        <dbReference type="EMBL" id="WWY02663.1"/>
    </source>
</evidence>
<keyword evidence="7" id="KW-1185">Reference proteome</keyword>
<comment type="cofactor">
    <cofactor evidence="3">
        <name>Zn(2+)</name>
        <dbReference type="ChEBI" id="CHEBI:29105"/>
    </cofactor>
</comment>
<dbReference type="GO" id="GO:0008168">
    <property type="term" value="F:methyltransferase activity"/>
    <property type="evidence" value="ECO:0007669"/>
    <property type="project" value="UniProtKB-UniRule"/>
</dbReference>
<reference evidence="6" key="2">
    <citation type="submission" date="2024-02" db="EMBL/GenBank/DDBJ databases">
        <title>Neisseria leonii sp. nov.</title>
        <authorList>
            <person name="Boutroux M."/>
            <person name="Favre-Rochex S."/>
            <person name="Gorgette O."/>
            <person name="Touak G."/>
            <person name="Muhle E."/>
            <person name="Chesneau O."/>
            <person name="Clermont D."/>
            <person name="Rahi P."/>
        </authorList>
    </citation>
    <scope>NUCLEOTIDE SEQUENCE</scope>
    <source>
        <strain evidence="6">51.81</strain>
    </source>
</reference>
<feature type="binding site" evidence="3">
    <location>
        <position position="280"/>
    </location>
    <ligand>
        <name>Zn(2+)</name>
        <dbReference type="ChEBI" id="CHEBI:29105"/>
    </ligand>
</feature>
<reference evidence="5" key="1">
    <citation type="submission" date="2022-10" db="EMBL/GenBank/DDBJ databases">
        <authorList>
            <person name="Boutroux M."/>
        </authorList>
    </citation>
    <scope>NUCLEOTIDE SEQUENCE</scope>
    <source>
        <strain evidence="5">51.81</strain>
    </source>
</reference>
<keyword evidence="3" id="KW-0479">Metal-binding</keyword>
<feature type="binding site" evidence="3">
    <location>
        <position position="203"/>
    </location>
    <ligand>
        <name>Zn(2+)</name>
        <dbReference type="ChEBI" id="CHEBI:29105"/>
    </ligand>
</feature>
<evidence type="ECO:0000256" key="3">
    <source>
        <dbReference type="PROSITE-ProRule" id="PRU00333"/>
    </source>
</evidence>
<dbReference type="EMBL" id="JAPQFL010000002">
    <property type="protein sequence ID" value="MDD9327496.1"/>
    <property type="molecule type" value="Genomic_DNA"/>
</dbReference>
<organism evidence="5">
    <name type="scientific">Neisseria leonii</name>
    <dbReference type="NCBI Taxonomy" id="2995413"/>
    <lineage>
        <taxon>Bacteria</taxon>
        <taxon>Pseudomonadati</taxon>
        <taxon>Pseudomonadota</taxon>
        <taxon>Betaproteobacteria</taxon>
        <taxon>Neisseriales</taxon>
        <taxon>Neisseriaceae</taxon>
        <taxon>Neisseria</taxon>
    </lineage>
</organism>
<dbReference type="GO" id="GO:0046872">
    <property type="term" value="F:metal ion binding"/>
    <property type="evidence" value="ECO:0007669"/>
    <property type="project" value="UniProtKB-KW"/>
</dbReference>
<gene>
    <name evidence="5" type="ORF">ORY91_000896</name>
    <name evidence="6" type="ORF">V9W64_08095</name>
</gene>
<dbReference type="InterPro" id="IPR003726">
    <property type="entry name" value="HCY_dom"/>
</dbReference>
<keyword evidence="2 3" id="KW-0808">Transferase</keyword>